<comment type="caution">
    <text evidence="2">The sequence shown here is derived from an EMBL/GenBank/DDBJ whole genome shotgun (WGS) entry which is preliminary data.</text>
</comment>
<dbReference type="Pfam" id="PF13577">
    <property type="entry name" value="SnoaL_4"/>
    <property type="match status" value="1"/>
</dbReference>
<name>A0A8T4IS92_9ACTN</name>
<keyword evidence="3" id="KW-1185">Reference proteome</keyword>
<dbReference type="InterPro" id="IPR037401">
    <property type="entry name" value="SnoaL-like"/>
</dbReference>
<proteinExistence type="predicted"/>
<dbReference type="Proteomes" id="UP000675554">
    <property type="component" value="Unassembled WGS sequence"/>
</dbReference>
<evidence type="ECO:0000259" key="1">
    <source>
        <dbReference type="Pfam" id="PF13577"/>
    </source>
</evidence>
<dbReference type="EMBL" id="JAGSMN010000438">
    <property type="protein sequence ID" value="MBR7675166.1"/>
    <property type="molecule type" value="Genomic_DNA"/>
</dbReference>
<dbReference type="AlphaFoldDB" id="A0A8T4IS92"/>
<organism evidence="2 3">
    <name type="scientific">Streptomyces daliensis</name>
    <dbReference type="NCBI Taxonomy" id="299421"/>
    <lineage>
        <taxon>Bacteria</taxon>
        <taxon>Bacillati</taxon>
        <taxon>Actinomycetota</taxon>
        <taxon>Actinomycetes</taxon>
        <taxon>Kitasatosporales</taxon>
        <taxon>Streptomycetaceae</taxon>
        <taxon>Streptomyces</taxon>
    </lineage>
</organism>
<feature type="domain" description="SnoaL-like" evidence="1">
    <location>
        <begin position="11"/>
        <end position="137"/>
    </location>
</feature>
<accession>A0A8T4IS92</accession>
<evidence type="ECO:0000313" key="2">
    <source>
        <dbReference type="EMBL" id="MBR7675166.1"/>
    </source>
</evidence>
<evidence type="ECO:0000313" key="3">
    <source>
        <dbReference type="Proteomes" id="UP000675554"/>
    </source>
</evidence>
<gene>
    <name evidence="2" type="ORF">KDA82_19490</name>
</gene>
<sequence length="145" mass="16289">MRAQDERGVAALWDRMAVDDLVTGYAAAVDDGDWDEYRALFAPEGRADYRSAGGAEGDVETMVRWLTETLGLFFPTRQHLIVDRHVETDGATATVRADYYNPMRSGSAESAAPDFECGGRYAFTARRTEAGWRLTHVVAHEKWRR</sequence>
<dbReference type="Gene3D" id="3.10.450.50">
    <property type="match status" value="1"/>
</dbReference>
<reference evidence="2" key="1">
    <citation type="submission" date="2021-04" db="EMBL/GenBank/DDBJ databases">
        <title>Sequencing of actinobacteria type strains.</title>
        <authorList>
            <person name="Nguyen G.-S."/>
            <person name="Wentzel A."/>
        </authorList>
    </citation>
    <scope>NUCLEOTIDE SEQUENCE</scope>
    <source>
        <strain evidence="2">DSM 42095</strain>
    </source>
</reference>
<dbReference type="InterPro" id="IPR032710">
    <property type="entry name" value="NTF2-like_dom_sf"/>
</dbReference>
<protein>
    <submittedName>
        <fullName evidence="2">Nuclear transport factor 2 family protein</fullName>
    </submittedName>
</protein>
<dbReference type="SUPFAM" id="SSF54427">
    <property type="entry name" value="NTF2-like"/>
    <property type="match status" value="1"/>
</dbReference>